<evidence type="ECO:0000259" key="1">
    <source>
        <dbReference type="Pfam" id="PF13471"/>
    </source>
</evidence>
<feature type="domain" description="Microcin J25-processing protein McjB C-terminal" evidence="1">
    <location>
        <begin position="108"/>
        <end position="202"/>
    </location>
</feature>
<dbReference type="EMBL" id="JAVAIL010000006">
    <property type="protein sequence ID" value="MDP4540824.1"/>
    <property type="molecule type" value="Genomic_DNA"/>
</dbReference>
<reference evidence="2 3" key="1">
    <citation type="submission" date="2023-08" db="EMBL/GenBank/DDBJ databases">
        <title>genomic of DY56.</title>
        <authorList>
            <person name="Wang Y."/>
        </authorList>
    </citation>
    <scope>NUCLEOTIDE SEQUENCE [LARGE SCALE GENOMIC DNA]</scope>
    <source>
        <strain evidence="2 3">DY56-A-20</strain>
    </source>
</reference>
<accession>A0ABT9HBX6</accession>
<dbReference type="RefSeq" id="WP_305930823.1">
    <property type="nucleotide sequence ID" value="NZ_JAVAIL010000006.1"/>
</dbReference>
<dbReference type="InterPro" id="IPR053521">
    <property type="entry name" value="McjB-like"/>
</dbReference>
<dbReference type="NCBIfam" id="NF033537">
    <property type="entry name" value="lasso_biosyn_B2"/>
    <property type="match status" value="1"/>
</dbReference>
<organism evidence="2 3">
    <name type="scientific">Qipengyuania benthica</name>
    <dbReference type="NCBI Taxonomy" id="3067651"/>
    <lineage>
        <taxon>Bacteria</taxon>
        <taxon>Pseudomonadati</taxon>
        <taxon>Pseudomonadota</taxon>
        <taxon>Alphaproteobacteria</taxon>
        <taxon>Sphingomonadales</taxon>
        <taxon>Erythrobacteraceae</taxon>
        <taxon>Qipengyuania</taxon>
    </lineage>
</organism>
<dbReference type="Proteomes" id="UP001235664">
    <property type="component" value="Unassembled WGS sequence"/>
</dbReference>
<name>A0ABT9HBX6_9SPHN</name>
<proteinExistence type="predicted"/>
<evidence type="ECO:0000313" key="2">
    <source>
        <dbReference type="EMBL" id="MDP4540824.1"/>
    </source>
</evidence>
<keyword evidence="3" id="KW-1185">Reference proteome</keyword>
<protein>
    <submittedName>
        <fullName evidence="2">Lasso peptide biosynthesis B2 protein</fullName>
    </submittedName>
</protein>
<evidence type="ECO:0000313" key="3">
    <source>
        <dbReference type="Proteomes" id="UP001235664"/>
    </source>
</evidence>
<dbReference type="InterPro" id="IPR032708">
    <property type="entry name" value="McjB_C"/>
</dbReference>
<sequence length="204" mass="23151">MDLNREGLAWRVLDDHIIFLDVAKDRYFRLSEEDNRECVEQLGRNSKELWHQPDCLARPADWSAPSRSSPAIGRHDFSLPAIAKAFWTQRRVEARLSKFPLAVVLSQLRSVVERRSEKRTEISEKGLRYIGAFEDARLLRTAADRCLAHSIALAACLAACGDRARVVLGVHSPPFAAHCWAQHADTVLNDNIEEVLRYQPILVV</sequence>
<comment type="caution">
    <text evidence="2">The sequence shown here is derived from an EMBL/GenBank/DDBJ whole genome shotgun (WGS) entry which is preliminary data.</text>
</comment>
<gene>
    <name evidence="2" type="ORF">Q9K01_14450</name>
</gene>
<dbReference type="Pfam" id="PF13471">
    <property type="entry name" value="Transglut_core3"/>
    <property type="match status" value="1"/>
</dbReference>